<dbReference type="EMBL" id="DSVQ01000007">
    <property type="protein sequence ID" value="HGT38385.1"/>
    <property type="molecule type" value="Genomic_DNA"/>
</dbReference>
<accession>A0A7C4QNJ7</accession>
<organism evidence="2">
    <name type="scientific">Schlesneria paludicola</name>
    <dbReference type="NCBI Taxonomy" id="360056"/>
    <lineage>
        <taxon>Bacteria</taxon>
        <taxon>Pseudomonadati</taxon>
        <taxon>Planctomycetota</taxon>
        <taxon>Planctomycetia</taxon>
        <taxon>Planctomycetales</taxon>
        <taxon>Planctomycetaceae</taxon>
        <taxon>Schlesneria</taxon>
    </lineage>
</organism>
<proteinExistence type="predicted"/>
<evidence type="ECO:0000313" key="2">
    <source>
        <dbReference type="EMBL" id="HGT38385.1"/>
    </source>
</evidence>
<sequence>MRRRWNGAITRVLRAKRAELGKDRRAVPIVARRRGDCNAPATVSAGDVPSDLSAGHAARRATTSASARHRPMGPILEIVVQAPAVAETLVDSD</sequence>
<gene>
    <name evidence="2" type="ORF">ENS64_03865</name>
</gene>
<comment type="caution">
    <text evidence="2">The sequence shown here is derived from an EMBL/GenBank/DDBJ whole genome shotgun (WGS) entry which is preliminary data.</text>
</comment>
<dbReference type="AlphaFoldDB" id="A0A7C4QNJ7"/>
<feature type="region of interest" description="Disordered" evidence="1">
    <location>
        <begin position="41"/>
        <end position="69"/>
    </location>
</feature>
<name>A0A7C4QNJ7_9PLAN</name>
<protein>
    <submittedName>
        <fullName evidence="2">Uncharacterized protein</fullName>
    </submittedName>
</protein>
<evidence type="ECO:0000256" key="1">
    <source>
        <dbReference type="SAM" id="MobiDB-lite"/>
    </source>
</evidence>
<reference evidence="2" key="1">
    <citation type="journal article" date="2020" name="mSystems">
        <title>Genome- and Community-Level Interaction Insights into Carbon Utilization and Element Cycling Functions of Hydrothermarchaeota in Hydrothermal Sediment.</title>
        <authorList>
            <person name="Zhou Z."/>
            <person name="Liu Y."/>
            <person name="Xu W."/>
            <person name="Pan J."/>
            <person name="Luo Z.H."/>
            <person name="Li M."/>
        </authorList>
    </citation>
    <scope>NUCLEOTIDE SEQUENCE [LARGE SCALE GENOMIC DNA]</scope>
    <source>
        <strain evidence="2">SpSt-508</strain>
    </source>
</reference>